<evidence type="ECO:0000256" key="10">
    <source>
        <dbReference type="ARBA" id="ARBA00093548"/>
    </source>
</evidence>
<dbReference type="InterPro" id="IPR010827">
    <property type="entry name" value="BamA/TamA_POTRA"/>
</dbReference>
<dbReference type="Gene3D" id="2.40.160.50">
    <property type="entry name" value="membrane protein fhac: a member of the omp85/tpsb transporter family"/>
    <property type="match status" value="1"/>
</dbReference>
<accession>A0ABU1UTM9</accession>
<protein>
    <recommendedName>
        <fullName evidence="3">Translocation and assembly module subunit TamA</fullName>
    </recommendedName>
    <alternativeName>
        <fullName evidence="9">Autotransporter assembly factor TamA</fullName>
    </alternativeName>
</protein>
<keyword evidence="4" id="KW-1134">Transmembrane beta strand</keyword>
<feature type="signal peptide" evidence="11">
    <location>
        <begin position="1"/>
        <end position="25"/>
    </location>
</feature>
<keyword evidence="16" id="KW-1185">Reference proteome</keyword>
<keyword evidence="8" id="KW-0998">Cell outer membrane</keyword>
<comment type="caution">
    <text evidence="15">The sequence shown here is derived from an EMBL/GenBank/DDBJ whole genome shotgun (WGS) entry which is preliminary data.</text>
</comment>
<dbReference type="Pfam" id="PF07244">
    <property type="entry name" value="POTRA"/>
    <property type="match status" value="1"/>
</dbReference>
<dbReference type="Proteomes" id="UP001253595">
    <property type="component" value="Unassembled WGS sequence"/>
</dbReference>
<dbReference type="Pfam" id="PF01103">
    <property type="entry name" value="Omp85"/>
    <property type="match status" value="1"/>
</dbReference>
<evidence type="ECO:0000256" key="9">
    <source>
        <dbReference type="ARBA" id="ARBA00033063"/>
    </source>
</evidence>
<feature type="domain" description="TamA POTRA" evidence="14">
    <location>
        <begin position="29"/>
        <end position="105"/>
    </location>
</feature>
<dbReference type="InterPro" id="IPR035243">
    <property type="entry name" value="TamA_POTRA_Dom_1"/>
</dbReference>
<evidence type="ECO:0000256" key="2">
    <source>
        <dbReference type="ARBA" id="ARBA00010248"/>
    </source>
</evidence>
<comment type="similarity">
    <text evidence="2">Belongs to the TamA family.</text>
</comment>
<proteinExistence type="inferred from homology"/>
<dbReference type="PANTHER" id="PTHR12815:SF47">
    <property type="entry name" value="TRANSLOCATION AND ASSEMBLY MODULE SUBUNIT TAMA"/>
    <property type="match status" value="1"/>
</dbReference>
<evidence type="ECO:0000256" key="7">
    <source>
        <dbReference type="ARBA" id="ARBA00023136"/>
    </source>
</evidence>
<evidence type="ECO:0000256" key="5">
    <source>
        <dbReference type="ARBA" id="ARBA00022692"/>
    </source>
</evidence>
<sequence length="592" mass="66227">MLTSVSPFARGFALLLALVALPLMAAEPEIELEGGTKSLRENIRQHLTLADESCKTPLWRLHALLTDAENEIAVAAQALGYYELEYEAKLRNDKECWGLDITLTPGEPVRVKEVRIEINGEGRQDDIFKSLYEKPGIKIGNKLNHGNYEALKARFGTLAAIHGYFDATFEHSRISINTEEKSAIIELVYNTGNRYRIGAINLQHDILNESFLRRYFNFAEGDYYDSDQLLELKNLYNASNYFSVASIAPNLQELKDNKVTVDMQLEARKRREYSVGAGVDTDAGPRVLLGFEDRYVNSNGHSIAADINAAEKKTNALLAYTIPMRRPAYEFLRIYTGYEKEITDTTRSYKDTYGTSYTYYQDNKWLQTYALDYEREDSTIGTDPETSTDLIIPSVSITRTKTDGNPYPLSGWTLLAKLSGSPQSLGSDFSFVQLHLRAKYIKGFSFGRILLRSELGTTQLDDFSELPASVRFFAGGDASVRGYDYKSLGPTRDFSGFTGPLENPKLADEVIGGNNLLVNSIEYDYRFEDSKWAAAVFFDAGNAANDTKIEVKRGAGVGARWISPIGPIRIDVAKALDGDEGWRLHISMGPDL</sequence>
<evidence type="ECO:0000259" key="13">
    <source>
        <dbReference type="Pfam" id="PF07244"/>
    </source>
</evidence>
<dbReference type="EMBL" id="JAVDVX010000001">
    <property type="protein sequence ID" value="MDR7088505.1"/>
    <property type="molecule type" value="Genomic_DNA"/>
</dbReference>
<feature type="domain" description="POTRA" evidence="13">
    <location>
        <begin position="195"/>
        <end position="263"/>
    </location>
</feature>
<feature type="domain" description="Bacterial surface antigen (D15)" evidence="12">
    <location>
        <begin position="286"/>
        <end position="589"/>
    </location>
</feature>
<keyword evidence="7" id="KW-0472">Membrane</keyword>
<keyword evidence="6 11" id="KW-0732">Signal</keyword>
<gene>
    <name evidence="15" type="ORF">J2X05_000508</name>
</gene>
<evidence type="ECO:0000259" key="12">
    <source>
        <dbReference type="Pfam" id="PF01103"/>
    </source>
</evidence>
<evidence type="ECO:0000256" key="4">
    <source>
        <dbReference type="ARBA" id="ARBA00022452"/>
    </source>
</evidence>
<comment type="subcellular location">
    <subcellularLocation>
        <location evidence="1">Cell outer membrane</location>
    </subcellularLocation>
</comment>
<dbReference type="InterPro" id="IPR000184">
    <property type="entry name" value="Bac_surfAg_D15"/>
</dbReference>
<evidence type="ECO:0000256" key="6">
    <source>
        <dbReference type="ARBA" id="ARBA00022729"/>
    </source>
</evidence>
<dbReference type="RefSeq" id="WP_310068221.1">
    <property type="nucleotide sequence ID" value="NZ_JAVDVX010000001.1"/>
</dbReference>
<dbReference type="PANTHER" id="PTHR12815">
    <property type="entry name" value="SORTING AND ASSEMBLY MACHINERY SAMM50 PROTEIN FAMILY MEMBER"/>
    <property type="match status" value="1"/>
</dbReference>
<evidence type="ECO:0000256" key="3">
    <source>
        <dbReference type="ARBA" id="ARBA00015419"/>
    </source>
</evidence>
<evidence type="ECO:0000313" key="15">
    <source>
        <dbReference type="EMBL" id="MDR7088505.1"/>
    </source>
</evidence>
<keyword evidence="5" id="KW-0812">Transmembrane</keyword>
<organism evidence="15 16">
    <name type="scientific">Cellvibrio fibrivorans</name>
    <dbReference type="NCBI Taxonomy" id="126350"/>
    <lineage>
        <taxon>Bacteria</taxon>
        <taxon>Pseudomonadati</taxon>
        <taxon>Pseudomonadota</taxon>
        <taxon>Gammaproteobacteria</taxon>
        <taxon>Cellvibrionales</taxon>
        <taxon>Cellvibrionaceae</taxon>
        <taxon>Cellvibrio</taxon>
    </lineage>
</organism>
<evidence type="ECO:0000259" key="14">
    <source>
        <dbReference type="Pfam" id="PF17243"/>
    </source>
</evidence>
<evidence type="ECO:0000256" key="11">
    <source>
        <dbReference type="SAM" id="SignalP"/>
    </source>
</evidence>
<evidence type="ECO:0000256" key="1">
    <source>
        <dbReference type="ARBA" id="ARBA00004442"/>
    </source>
</evidence>
<reference evidence="15 16" key="1">
    <citation type="submission" date="2023-07" db="EMBL/GenBank/DDBJ databases">
        <title>Sorghum-associated microbial communities from plants grown in Nebraska, USA.</title>
        <authorList>
            <person name="Schachtman D."/>
        </authorList>
    </citation>
    <scope>NUCLEOTIDE SEQUENCE [LARGE SCALE GENOMIC DNA]</scope>
    <source>
        <strain evidence="15 16">BE190</strain>
    </source>
</reference>
<dbReference type="Pfam" id="PF17243">
    <property type="entry name" value="POTRA_TamA_1"/>
    <property type="match status" value="1"/>
</dbReference>
<dbReference type="InterPro" id="IPR039910">
    <property type="entry name" value="D15-like"/>
</dbReference>
<evidence type="ECO:0000256" key="8">
    <source>
        <dbReference type="ARBA" id="ARBA00023237"/>
    </source>
</evidence>
<evidence type="ECO:0000313" key="16">
    <source>
        <dbReference type="Proteomes" id="UP001253595"/>
    </source>
</evidence>
<feature type="chain" id="PRO_5046628677" description="Translocation and assembly module subunit TamA" evidence="11">
    <location>
        <begin position="26"/>
        <end position="592"/>
    </location>
</feature>
<comment type="subunit">
    <text evidence="10">Interacts with TamB to form the translocation and assembly module (TAM).</text>
</comment>
<dbReference type="Gene3D" id="3.10.20.310">
    <property type="entry name" value="membrane protein fhac"/>
    <property type="match status" value="3"/>
</dbReference>
<name>A0ABU1UTM9_9GAMM</name>